<dbReference type="SUPFAM" id="SSF63817">
    <property type="entry name" value="Sortase"/>
    <property type="match status" value="1"/>
</dbReference>
<accession>A0A9D1G9V2</accession>
<dbReference type="Gene3D" id="2.40.260.10">
    <property type="entry name" value="Sortase"/>
    <property type="match status" value="1"/>
</dbReference>
<dbReference type="AlphaFoldDB" id="A0A9D1G9V2"/>
<protein>
    <submittedName>
        <fullName evidence="2">Sortase</fullName>
    </submittedName>
</protein>
<proteinExistence type="predicted"/>
<comment type="caution">
    <text evidence="2">The sequence shown here is derived from an EMBL/GenBank/DDBJ whole genome shotgun (WGS) entry which is preliminary data.</text>
</comment>
<dbReference type="EMBL" id="DVKQ01000011">
    <property type="protein sequence ID" value="HIT37095.1"/>
    <property type="molecule type" value="Genomic_DNA"/>
</dbReference>
<keyword evidence="1" id="KW-0812">Transmembrane</keyword>
<reference evidence="2" key="1">
    <citation type="submission" date="2020-10" db="EMBL/GenBank/DDBJ databases">
        <authorList>
            <person name="Gilroy R."/>
        </authorList>
    </citation>
    <scope>NUCLEOTIDE SEQUENCE</scope>
    <source>
        <strain evidence="2">CHK195-26880</strain>
    </source>
</reference>
<evidence type="ECO:0000256" key="1">
    <source>
        <dbReference type="SAM" id="Phobius"/>
    </source>
</evidence>
<evidence type="ECO:0000313" key="3">
    <source>
        <dbReference type="Proteomes" id="UP000886833"/>
    </source>
</evidence>
<name>A0A9D1G9V2_9FIRM</name>
<organism evidence="2 3">
    <name type="scientific">Candidatus Onthousia faecipullorum</name>
    <dbReference type="NCBI Taxonomy" id="2840887"/>
    <lineage>
        <taxon>Bacteria</taxon>
        <taxon>Bacillati</taxon>
        <taxon>Bacillota</taxon>
        <taxon>Bacilli</taxon>
        <taxon>Candidatus Onthousia</taxon>
    </lineage>
</organism>
<evidence type="ECO:0000313" key="2">
    <source>
        <dbReference type="EMBL" id="HIT37095.1"/>
    </source>
</evidence>
<keyword evidence="1" id="KW-0472">Membrane</keyword>
<reference evidence="2" key="2">
    <citation type="journal article" date="2021" name="PeerJ">
        <title>Extensive microbial diversity within the chicken gut microbiome revealed by metagenomics and culture.</title>
        <authorList>
            <person name="Gilroy R."/>
            <person name="Ravi A."/>
            <person name="Getino M."/>
            <person name="Pursley I."/>
            <person name="Horton D.L."/>
            <person name="Alikhan N.F."/>
            <person name="Baker D."/>
            <person name="Gharbi K."/>
            <person name="Hall N."/>
            <person name="Watson M."/>
            <person name="Adriaenssens E.M."/>
            <person name="Foster-Nyarko E."/>
            <person name="Jarju S."/>
            <person name="Secka A."/>
            <person name="Antonio M."/>
            <person name="Oren A."/>
            <person name="Chaudhuri R.R."/>
            <person name="La Ragione R."/>
            <person name="Hildebrand F."/>
            <person name="Pallen M.J."/>
        </authorList>
    </citation>
    <scope>NUCLEOTIDE SEQUENCE</scope>
    <source>
        <strain evidence="2">CHK195-26880</strain>
    </source>
</reference>
<gene>
    <name evidence="2" type="ORF">IAB59_01280</name>
</gene>
<feature type="transmembrane region" description="Helical" evidence="1">
    <location>
        <begin position="6"/>
        <end position="25"/>
    </location>
</feature>
<keyword evidence="1" id="KW-1133">Transmembrane helix</keyword>
<sequence length="260" mass="30175">MKNRVLLLLGILIIIVAIVLVFMYYKSNYKISDFTIINESDKIEDAKKYGDNVVGWLRVEGTNIDLPLIMIDDDTDVLNGKYQFAWTNSIPDGTGNRPAYISHNVRNVSSNPIVGDDTMNYFEQLMSFIYPDFIKDNQFIEFTDSKGDTNIYRVYAVALLNDDQNASFMDTYTSEEQSRYIKQSKRESMYDIDVDVKEDDLMLTLFTCTRFYGASNSYSFRVDARKLREGEDKIYAKVKTNENYEKIKERMEEGESNEKA</sequence>
<dbReference type="InterPro" id="IPR023365">
    <property type="entry name" value="Sortase_dom-sf"/>
</dbReference>
<dbReference type="Proteomes" id="UP000886833">
    <property type="component" value="Unassembled WGS sequence"/>
</dbReference>